<evidence type="ECO:0000259" key="3">
    <source>
        <dbReference type="PROSITE" id="PS50222"/>
    </source>
</evidence>
<dbReference type="PROSITE" id="PS00018">
    <property type="entry name" value="EF_HAND_1"/>
    <property type="match status" value="3"/>
</dbReference>
<dbReference type="Proteomes" id="UP000838412">
    <property type="component" value="Chromosome 5"/>
</dbReference>
<dbReference type="AlphaFoldDB" id="A0A8K0EVR1"/>
<feature type="domain" description="EF-hand" evidence="3">
    <location>
        <begin position="277"/>
        <end position="312"/>
    </location>
</feature>
<dbReference type="CDD" id="cd00051">
    <property type="entry name" value="EFh"/>
    <property type="match status" value="2"/>
</dbReference>
<sequence length="379" mass="41752">MAGQMTEEQIAQMRQMFAKFNPDGSGKATAEQMIEVYGSMGVALTEEQKQEIRDWVKAVDTTGSGAASVDQFLARMQTNKNLDSAMAAFKMFDKDNSGYIDKSEIIQGMAELGEQLTDAEAEQMLKDADTDGDGKMAGAAPKEGKVEAGIRKGQTFGEMREDIDKMKEEFVELCAESDKKGFGLAGDNSLAEMGQEFSAVCSELDKNLALLDELCEDDEDDEAEDEAEDVAKAELAEEQIAQMRQRFSQLDPDGSGMATAEQMIEVYGSMGAAHSEERKQEIRDWVKNVDTTGSGAASVEEFLAWLQTDKYLGSEMSVFKQFDKDNSGYIDKSEIIQGMKEFGGVQVSEEAAEQMLKEADTDGDGKLNYEEFVKEFIIH</sequence>
<dbReference type="PROSITE" id="PS50222">
    <property type="entry name" value="EF_HAND_2"/>
    <property type="match status" value="6"/>
</dbReference>
<feature type="domain" description="EF-hand" evidence="3">
    <location>
        <begin position="8"/>
        <end position="43"/>
    </location>
</feature>
<reference evidence="4" key="1">
    <citation type="submission" date="2022-01" db="EMBL/GenBank/DDBJ databases">
        <authorList>
            <person name="Braso-Vives M."/>
        </authorList>
    </citation>
    <scope>NUCLEOTIDE SEQUENCE</scope>
</reference>
<dbReference type="SUPFAM" id="SSF47473">
    <property type="entry name" value="EF-hand"/>
    <property type="match status" value="2"/>
</dbReference>
<dbReference type="PANTHER" id="PTHR23048:SF0">
    <property type="entry name" value="CALMODULIN LIKE 3"/>
    <property type="match status" value="1"/>
</dbReference>
<dbReference type="Pfam" id="PF13499">
    <property type="entry name" value="EF-hand_7"/>
    <property type="match status" value="3"/>
</dbReference>
<dbReference type="InterPro" id="IPR011992">
    <property type="entry name" value="EF-hand-dom_pair"/>
</dbReference>
<protein>
    <submittedName>
        <fullName evidence="4">CALM1 protein</fullName>
    </submittedName>
</protein>
<keyword evidence="2" id="KW-0106">Calcium</keyword>
<dbReference type="EMBL" id="OV696690">
    <property type="protein sequence ID" value="CAH1264451.1"/>
    <property type="molecule type" value="Genomic_DNA"/>
</dbReference>
<feature type="domain" description="EF-hand" evidence="3">
    <location>
        <begin position="80"/>
        <end position="115"/>
    </location>
</feature>
<keyword evidence="1" id="KW-0677">Repeat</keyword>
<dbReference type="InterPro" id="IPR018247">
    <property type="entry name" value="EF_Hand_1_Ca_BS"/>
</dbReference>
<evidence type="ECO:0000256" key="1">
    <source>
        <dbReference type="ARBA" id="ARBA00022737"/>
    </source>
</evidence>
<dbReference type="FunFam" id="1.10.238.10:FF:000001">
    <property type="entry name" value="Calmodulin 1"/>
    <property type="match status" value="1"/>
</dbReference>
<evidence type="ECO:0000313" key="5">
    <source>
        <dbReference type="Proteomes" id="UP000838412"/>
    </source>
</evidence>
<dbReference type="PANTHER" id="PTHR23048">
    <property type="entry name" value="MYOSIN LIGHT CHAIN 1, 3"/>
    <property type="match status" value="1"/>
</dbReference>
<dbReference type="SMART" id="SM00054">
    <property type="entry name" value="EFh"/>
    <property type="match status" value="7"/>
</dbReference>
<organism evidence="4 5">
    <name type="scientific">Branchiostoma lanceolatum</name>
    <name type="common">Common lancelet</name>
    <name type="synonym">Amphioxus lanceolatum</name>
    <dbReference type="NCBI Taxonomy" id="7740"/>
    <lineage>
        <taxon>Eukaryota</taxon>
        <taxon>Metazoa</taxon>
        <taxon>Chordata</taxon>
        <taxon>Cephalochordata</taxon>
        <taxon>Leptocardii</taxon>
        <taxon>Amphioxiformes</taxon>
        <taxon>Branchiostomatidae</taxon>
        <taxon>Branchiostoma</taxon>
    </lineage>
</organism>
<dbReference type="GO" id="GO:0005509">
    <property type="term" value="F:calcium ion binding"/>
    <property type="evidence" value="ECO:0007669"/>
    <property type="project" value="InterPro"/>
</dbReference>
<dbReference type="GO" id="GO:0016460">
    <property type="term" value="C:myosin II complex"/>
    <property type="evidence" value="ECO:0007669"/>
    <property type="project" value="TreeGrafter"/>
</dbReference>
<feature type="domain" description="EF-hand" evidence="3">
    <location>
        <begin position="347"/>
        <end position="379"/>
    </location>
</feature>
<dbReference type="OrthoDB" id="429467at2759"/>
<dbReference type="FunFam" id="1.10.238.10:FF:000003">
    <property type="entry name" value="Calmodulin A"/>
    <property type="match status" value="1"/>
</dbReference>
<gene>
    <name evidence="4" type="primary">CALM1</name>
    <name evidence="4" type="ORF">BLAG_LOCUS18813</name>
</gene>
<feature type="domain" description="EF-hand" evidence="3">
    <location>
        <begin position="238"/>
        <end position="273"/>
    </location>
</feature>
<keyword evidence="5" id="KW-1185">Reference proteome</keyword>
<evidence type="ECO:0000256" key="2">
    <source>
        <dbReference type="ARBA" id="ARBA00022837"/>
    </source>
</evidence>
<dbReference type="InterPro" id="IPR050230">
    <property type="entry name" value="CALM/Myosin/TropC-like"/>
</dbReference>
<name>A0A8K0EVR1_BRALA</name>
<feature type="domain" description="EF-hand" evidence="3">
    <location>
        <begin position="318"/>
        <end position="345"/>
    </location>
</feature>
<proteinExistence type="predicted"/>
<evidence type="ECO:0000313" key="4">
    <source>
        <dbReference type="EMBL" id="CAH1264451.1"/>
    </source>
</evidence>
<dbReference type="InterPro" id="IPR002048">
    <property type="entry name" value="EF_hand_dom"/>
</dbReference>
<accession>A0A8K0EVR1</accession>
<dbReference type="Gene3D" id="1.10.238.10">
    <property type="entry name" value="EF-hand"/>
    <property type="match status" value="3"/>
</dbReference>